<evidence type="ECO:0000256" key="2">
    <source>
        <dbReference type="ARBA" id="ARBA00022692"/>
    </source>
</evidence>
<dbReference type="PANTHER" id="PTHR23501:SF94">
    <property type="entry name" value="MAJOR FACILITATOR SUPERFAMILY (MFS) PROFILE DOMAIN-CONTAINING PROTEIN"/>
    <property type="match status" value="1"/>
</dbReference>
<feature type="compositionally biased region" description="Basic and acidic residues" evidence="5">
    <location>
        <begin position="547"/>
        <end position="558"/>
    </location>
</feature>
<name>A0A2J6S7V6_HYAVF</name>
<feature type="transmembrane region" description="Helical" evidence="6">
    <location>
        <begin position="358"/>
        <end position="378"/>
    </location>
</feature>
<feature type="transmembrane region" description="Helical" evidence="6">
    <location>
        <begin position="250"/>
        <end position="272"/>
    </location>
</feature>
<feature type="transmembrane region" description="Helical" evidence="6">
    <location>
        <begin position="124"/>
        <end position="143"/>
    </location>
</feature>
<dbReference type="GO" id="GO:0005886">
    <property type="term" value="C:plasma membrane"/>
    <property type="evidence" value="ECO:0007669"/>
    <property type="project" value="TreeGrafter"/>
</dbReference>
<protein>
    <submittedName>
        <fullName evidence="8">MFS general substrate transporter</fullName>
    </submittedName>
</protein>
<keyword evidence="4 6" id="KW-0472">Membrane</keyword>
<sequence length="558" mass="60432">MNSRAVQESIDTEEPWKAGRRVYLIVTCLVIVLLVVAIDATVLVPAFPTIAKDLHGSTSEAFWTGTSYLLTSSTFQPVLGALSAAFGRRSVFIASIILFTAGTLICCLAQNFPILLLGRTVQGIGSGGIITSNLVIITDVVPLRQRARYYAITQVSLVGGMIAGPLIGGAVAQYSSTWRWLFYINFPFCVAGLVTAPWMIRVDEDHTPALQRSNIRTVFGGIDWVGFGMFIASTVSFLIAITWGGHDYAWSAYQTLLPLLLGLAGIAVTMVWEFKYTKQPFIRPDMLRSRSLLTAYVCTCLQGLLLYAHIFYLALYLIGMQGKSPLLAGVYLLPIFGGLILASGSTGFALTHFGVWHWAVWIGWAINTLASGILMLLVADTSTAAEVFIFLTLGLGQGVLLISHNLAVQAIATEADVAYATTFYAFMRSVGFCLGIAIGGTIFENRLSILLRDTSLPPSYAQNIETYILEFVNQDSSGGVDAAIKEQVLVAFGKSLTFFFQIMTGISALGFLISLTITGHHSLDQKRMAPDEMTTNRASRGASEEEGTARPDAATKVE</sequence>
<dbReference type="OrthoDB" id="4139357at2759"/>
<feature type="transmembrane region" description="Helical" evidence="6">
    <location>
        <begin position="21"/>
        <end position="47"/>
    </location>
</feature>
<keyword evidence="2 6" id="KW-0812">Transmembrane</keyword>
<feature type="transmembrane region" description="Helical" evidence="6">
    <location>
        <begin position="155"/>
        <end position="174"/>
    </location>
</feature>
<feature type="transmembrane region" description="Helical" evidence="6">
    <location>
        <begin position="423"/>
        <end position="443"/>
    </location>
</feature>
<evidence type="ECO:0000256" key="3">
    <source>
        <dbReference type="ARBA" id="ARBA00022989"/>
    </source>
</evidence>
<dbReference type="AlphaFoldDB" id="A0A2J6S7V6"/>
<dbReference type="SUPFAM" id="SSF103473">
    <property type="entry name" value="MFS general substrate transporter"/>
    <property type="match status" value="1"/>
</dbReference>
<gene>
    <name evidence="8" type="ORF">L207DRAFT_480753</name>
</gene>
<reference evidence="8 9" key="1">
    <citation type="submission" date="2016-04" db="EMBL/GenBank/DDBJ databases">
        <title>A degradative enzymes factory behind the ericoid mycorrhizal symbiosis.</title>
        <authorList>
            <consortium name="DOE Joint Genome Institute"/>
            <person name="Martino E."/>
            <person name="Morin E."/>
            <person name="Grelet G."/>
            <person name="Kuo A."/>
            <person name="Kohler A."/>
            <person name="Daghino S."/>
            <person name="Barry K."/>
            <person name="Choi C."/>
            <person name="Cichocki N."/>
            <person name="Clum A."/>
            <person name="Copeland A."/>
            <person name="Hainaut M."/>
            <person name="Haridas S."/>
            <person name="Labutti K."/>
            <person name="Lindquist E."/>
            <person name="Lipzen A."/>
            <person name="Khouja H.-R."/>
            <person name="Murat C."/>
            <person name="Ohm R."/>
            <person name="Olson A."/>
            <person name="Spatafora J."/>
            <person name="Veneault-Fourrey C."/>
            <person name="Henrissat B."/>
            <person name="Grigoriev I."/>
            <person name="Martin F."/>
            <person name="Perotto S."/>
        </authorList>
    </citation>
    <scope>NUCLEOTIDE SEQUENCE [LARGE SCALE GENOMIC DNA]</scope>
    <source>
        <strain evidence="8 9">F</strain>
    </source>
</reference>
<feature type="domain" description="Major facilitator superfamily (MFS) profile" evidence="7">
    <location>
        <begin position="25"/>
        <end position="522"/>
    </location>
</feature>
<dbReference type="InterPro" id="IPR020846">
    <property type="entry name" value="MFS_dom"/>
</dbReference>
<evidence type="ECO:0000256" key="4">
    <source>
        <dbReference type="ARBA" id="ARBA00023136"/>
    </source>
</evidence>
<feature type="transmembrane region" description="Helical" evidence="6">
    <location>
        <begin position="384"/>
        <end position="402"/>
    </location>
</feature>
<comment type="subcellular location">
    <subcellularLocation>
        <location evidence="1">Membrane</location>
        <topology evidence="1">Multi-pass membrane protein</topology>
    </subcellularLocation>
</comment>
<keyword evidence="3 6" id="KW-1133">Transmembrane helix</keyword>
<feature type="transmembrane region" description="Helical" evidence="6">
    <location>
        <begin position="293"/>
        <end position="318"/>
    </location>
</feature>
<dbReference type="PROSITE" id="PS50850">
    <property type="entry name" value="MFS"/>
    <property type="match status" value="1"/>
</dbReference>
<feature type="transmembrane region" description="Helical" evidence="6">
    <location>
        <begin position="180"/>
        <end position="200"/>
    </location>
</feature>
<dbReference type="EMBL" id="KZ613939">
    <property type="protein sequence ID" value="PMD46831.1"/>
    <property type="molecule type" value="Genomic_DNA"/>
</dbReference>
<dbReference type="PANTHER" id="PTHR23501">
    <property type="entry name" value="MAJOR FACILITATOR SUPERFAMILY"/>
    <property type="match status" value="1"/>
</dbReference>
<dbReference type="Gene3D" id="1.20.1250.20">
    <property type="entry name" value="MFS general substrate transporter like domains"/>
    <property type="match status" value="2"/>
</dbReference>
<feature type="region of interest" description="Disordered" evidence="5">
    <location>
        <begin position="525"/>
        <end position="558"/>
    </location>
</feature>
<evidence type="ECO:0000256" key="5">
    <source>
        <dbReference type="SAM" id="MobiDB-lite"/>
    </source>
</evidence>
<accession>A0A2J6S7V6</accession>
<organism evidence="8 9">
    <name type="scientific">Hyaloscypha variabilis (strain UAMH 11265 / GT02V1 / F)</name>
    <name type="common">Meliniomyces variabilis</name>
    <dbReference type="NCBI Taxonomy" id="1149755"/>
    <lineage>
        <taxon>Eukaryota</taxon>
        <taxon>Fungi</taxon>
        <taxon>Dikarya</taxon>
        <taxon>Ascomycota</taxon>
        <taxon>Pezizomycotina</taxon>
        <taxon>Leotiomycetes</taxon>
        <taxon>Helotiales</taxon>
        <taxon>Hyaloscyphaceae</taxon>
        <taxon>Hyaloscypha</taxon>
        <taxon>Hyaloscypha variabilis</taxon>
    </lineage>
</organism>
<dbReference type="Proteomes" id="UP000235786">
    <property type="component" value="Unassembled WGS sequence"/>
</dbReference>
<evidence type="ECO:0000259" key="7">
    <source>
        <dbReference type="PROSITE" id="PS50850"/>
    </source>
</evidence>
<dbReference type="InterPro" id="IPR011701">
    <property type="entry name" value="MFS"/>
</dbReference>
<evidence type="ECO:0000313" key="8">
    <source>
        <dbReference type="EMBL" id="PMD46831.1"/>
    </source>
</evidence>
<feature type="transmembrane region" description="Helical" evidence="6">
    <location>
        <begin position="91"/>
        <end position="112"/>
    </location>
</feature>
<dbReference type="InterPro" id="IPR036259">
    <property type="entry name" value="MFS_trans_sf"/>
</dbReference>
<proteinExistence type="predicted"/>
<evidence type="ECO:0000256" key="1">
    <source>
        <dbReference type="ARBA" id="ARBA00004141"/>
    </source>
</evidence>
<evidence type="ECO:0000256" key="6">
    <source>
        <dbReference type="SAM" id="Phobius"/>
    </source>
</evidence>
<dbReference type="Pfam" id="PF07690">
    <property type="entry name" value="MFS_1"/>
    <property type="match status" value="1"/>
</dbReference>
<evidence type="ECO:0000313" key="9">
    <source>
        <dbReference type="Proteomes" id="UP000235786"/>
    </source>
</evidence>
<feature type="transmembrane region" description="Helical" evidence="6">
    <location>
        <begin position="221"/>
        <end position="244"/>
    </location>
</feature>
<feature type="transmembrane region" description="Helical" evidence="6">
    <location>
        <begin position="498"/>
        <end position="518"/>
    </location>
</feature>
<feature type="transmembrane region" description="Helical" evidence="6">
    <location>
        <begin position="67"/>
        <end position="86"/>
    </location>
</feature>
<feature type="transmembrane region" description="Helical" evidence="6">
    <location>
        <begin position="330"/>
        <end position="351"/>
    </location>
</feature>
<keyword evidence="9" id="KW-1185">Reference proteome</keyword>
<dbReference type="GO" id="GO:0022857">
    <property type="term" value="F:transmembrane transporter activity"/>
    <property type="evidence" value="ECO:0007669"/>
    <property type="project" value="InterPro"/>
</dbReference>